<dbReference type="EMBL" id="AVOT02000867">
    <property type="protein sequence ID" value="MBW0464738.1"/>
    <property type="molecule type" value="Genomic_DNA"/>
</dbReference>
<accession>A0A9Q3GEJ9</accession>
<protein>
    <recommendedName>
        <fullName evidence="1">Reverse transcriptase Ty1/copia-type domain-containing protein</fullName>
    </recommendedName>
</protein>
<evidence type="ECO:0000259" key="1">
    <source>
        <dbReference type="Pfam" id="PF07727"/>
    </source>
</evidence>
<sequence length="187" mass="21664">MIDEIEGQDRLITAISSEENTAMLLPTKYQEELKSPNKKELVEAINEELASMIKEDVFENVNLKQALAQARLVARGFKQIHGINYDETFAPTPAFNALRLLFSTACMHKWKIKTFDVKVAFLHGLIDKPVFIWNPQGMTNEKFKVLKLKKELYGTKQAARCWWLHLKYILQNIGFRPNDEDPSTYIF</sequence>
<name>A0A9Q3GEJ9_9BASI</name>
<feature type="domain" description="Reverse transcriptase Ty1/copia-type" evidence="1">
    <location>
        <begin position="63"/>
        <end position="181"/>
    </location>
</feature>
<gene>
    <name evidence="2" type="ORF">O181_004453</name>
</gene>
<dbReference type="OrthoDB" id="411615at2759"/>
<keyword evidence="3" id="KW-1185">Reference proteome</keyword>
<evidence type="ECO:0000313" key="2">
    <source>
        <dbReference type="EMBL" id="MBW0464738.1"/>
    </source>
</evidence>
<evidence type="ECO:0000313" key="3">
    <source>
        <dbReference type="Proteomes" id="UP000765509"/>
    </source>
</evidence>
<proteinExistence type="predicted"/>
<reference evidence="2" key="1">
    <citation type="submission" date="2021-03" db="EMBL/GenBank/DDBJ databases">
        <title>Draft genome sequence of rust myrtle Austropuccinia psidii MF-1, a brazilian biotype.</title>
        <authorList>
            <person name="Quecine M.C."/>
            <person name="Pachon D.M.R."/>
            <person name="Bonatelli M.L."/>
            <person name="Correr F.H."/>
            <person name="Franceschini L.M."/>
            <person name="Leite T.F."/>
            <person name="Margarido G.R.A."/>
            <person name="Almeida C.A."/>
            <person name="Ferrarezi J.A."/>
            <person name="Labate C.A."/>
        </authorList>
    </citation>
    <scope>NUCLEOTIDE SEQUENCE</scope>
    <source>
        <strain evidence="2">MF-1</strain>
    </source>
</reference>
<dbReference type="Pfam" id="PF07727">
    <property type="entry name" value="RVT_2"/>
    <property type="match status" value="1"/>
</dbReference>
<comment type="caution">
    <text evidence="2">The sequence shown here is derived from an EMBL/GenBank/DDBJ whole genome shotgun (WGS) entry which is preliminary data.</text>
</comment>
<dbReference type="AlphaFoldDB" id="A0A9Q3GEJ9"/>
<dbReference type="Proteomes" id="UP000765509">
    <property type="component" value="Unassembled WGS sequence"/>
</dbReference>
<organism evidence="2 3">
    <name type="scientific">Austropuccinia psidii MF-1</name>
    <dbReference type="NCBI Taxonomy" id="1389203"/>
    <lineage>
        <taxon>Eukaryota</taxon>
        <taxon>Fungi</taxon>
        <taxon>Dikarya</taxon>
        <taxon>Basidiomycota</taxon>
        <taxon>Pucciniomycotina</taxon>
        <taxon>Pucciniomycetes</taxon>
        <taxon>Pucciniales</taxon>
        <taxon>Sphaerophragmiaceae</taxon>
        <taxon>Austropuccinia</taxon>
    </lineage>
</organism>
<dbReference type="InterPro" id="IPR013103">
    <property type="entry name" value="RVT_2"/>
</dbReference>